<evidence type="ECO:0000256" key="7">
    <source>
        <dbReference type="ARBA" id="ARBA00023180"/>
    </source>
</evidence>
<dbReference type="CDD" id="cd23551">
    <property type="entry name" value="TFP_LU_ECD_Ly6L"/>
    <property type="match status" value="1"/>
</dbReference>
<dbReference type="InterPro" id="IPR016054">
    <property type="entry name" value="LY6_UPA_recep-like"/>
</dbReference>
<dbReference type="Ensembl" id="ENSPEMT00000025679.2">
    <property type="protein sequence ID" value="ENSPEMP00000021321.1"/>
    <property type="gene ID" value="ENSPEMG00000019007.2"/>
</dbReference>
<dbReference type="GeneID" id="102927053"/>
<reference evidence="11" key="3">
    <citation type="submission" date="2025-09" db="UniProtKB">
        <authorList>
            <consortium name="Ensembl"/>
        </authorList>
    </citation>
    <scope>IDENTIFICATION</scope>
</reference>
<keyword evidence="8" id="KW-0449">Lipoprotein</keyword>
<evidence type="ECO:0000256" key="9">
    <source>
        <dbReference type="SAM" id="SignalP"/>
    </source>
</evidence>
<keyword evidence="7" id="KW-0325">Glycoprotein</keyword>
<keyword evidence="4 9" id="KW-0732">Signal</keyword>
<dbReference type="GO" id="GO:0098552">
    <property type="term" value="C:side of membrane"/>
    <property type="evidence" value="ECO:0007669"/>
    <property type="project" value="UniProtKB-KW"/>
</dbReference>
<evidence type="ECO:0000259" key="10">
    <source>
        <dbReference type="Pfam" id="PF00021"/>
    </source>
</evidence>
<dbReference type="InterPro" id="IPR051445">
    <property type="entry name" value="LY6H/LY6L_nAChR_modulators"/>
</dbReference>
<evidence type="ECO:0000256" key="3">
    <source>
        <dbReference type="ARBA" id="ARBA00022622"/>
    </source>
</evidence>
<dbReference type="PANTHER" id="PTHR32217">
    <property type="entry name" value="LYMPHOCYTE ANTIGEN 6H"/>
    <property type="match status" value="1"/>
</dbReference>
<dbReference type="Gene3D" id="2.10.60.10">
    <property type="entry name" value="CD59"/>
    <property type="match status" value="1"/>
</dbReference>
<evidence type="ECO:0000256" key="2">
    <source>
        <dbReference type="ARBA" id="ARBA00022475"/>
    </source>
</evidence>
<dbReference type="OrthoDB" id="9799742at2759"/>
<reference evidence="11" key="2">
    <citation type="submission" date="2025-08" db="UniProtKB">
        <authorList>
            <consortium name="Ensembl"/>
        </authorList>
    </citation>
    <scope>IDENTIFICATION</scope>
</reference>
<evidence type="ECO:0000313" key="12">
    <source>
        <dbReference type="Proteomes" id="UP000694547"/>
    </source>
</evidence>
<evidence type="ECO:0000256" key="5">
    <source>
        <dbReference type="ARBA" id="ARBA00023136"/>
    </source>
</evidence>
<dbReference type="Pfam" id="PF00021">
    <property type="entry name" value="UPAR_LY6"/>
    <property type="match status" value="1"/>
</dbReference>
<keyword evidence="12" id="KW-1185">Reference proteome</keyword>
<dbReference type="InterPro" id="IPR045860">
    <property type="entry name" value="Snake_toxin-like_sf"/>
</dbReference>
<evidence type="ECO:0000256" key="6">
    <source>
        <dbReference type="ARBA" id="ARBA00023157"/>
    </source>
</evidence>
<feature type="domain" description="UPAR/Ly6" evidence="10">
    <location>
        <begin position="29"/>
        <end position="112"/>
    </location>
</feature>
<dbReference type="PANTHER" id="PTHR32217:SF2">
    <property type="entry name" value="LYMPHOCYTE ANTIGEN 6L"/>
    <property type="match status" value="1"/>
</dbReference>
<evidence type="ECO:0000256" key="4">
    <source>
        <dbReference type="ARBA" id="ARBA00022729"/>
    </source>
</evidence>
<proteinExistence type="predicted"/>
<reference evidence="11 12" key="1">
    <citation type="submission" date="2018-10" db="EMBL/GenBank/DDBJ databases">
        <title>Improved assembly of the deer mouse Peromyscus maniculatus genome.</title>
        <authorList>
            <person name="Lassance J.-M."/>
            <person name="Hoekstra H.E."/>
        </authorList>
    </citation>
    <scope>NUCLEOTIDE SEQUENCE [LARGE SCALE GENOMIC DNA]</scope>
</reference>
<gene>
    <name evidence="11" type="primary">Ly6l</name>
</gene>
<dbReference type="GO" id="GO:0005886">
    <property type="term" value="C:plasma membrane"/>
    <property type="evidence" value="ECO:0007669"/>
    <property type="project" value="UniProtKB-SubCell"/>
</dbReference>
<dbReference type="AlphaFoldDB" id="A0A6I9LWR2"/>
<evidence type="ECO:0000313" key="11">
    <source>
        <dbReference type="Ensembl" id="ENSPEMP00000021321.1"/>
    </source>
</evidence>
<keyword evidence="2" id="KW-1003">Cell membrane</keyword>
<feature type="signal peptide" evidence="9">
    <location>
        <begin position="1"/>
        <end position="20"/>
    </location>
</feature>
<keyword evidence="3" id="KW-0336">GPI-anchor</keyword>
<evidence type="ECO:0000256" key="8">
    <source>
        <dbReference type="ARBA" id="ARBA00023288"/>
    </source>
</evidence>
<protein>
    <recommendedName>
        <fullName evidence="10">UPAR/Ly6 domain-containing protein</fullName>
    </recommendedName>
</protein>
<evidence type="ECO:0000256" key="1">
    <source>
        <dbReference type="ARBA" id="ARBA00004609"/>
    </source>
</evidence>
<sequence>MTRLLLVLWASLVSVELARGLANRAPAGNLSCFQCFKVHRLNRCQPKVCRPDEKVCHSNEVLLYTKSRRRIQISKCCAVQCPNSNSQFEWTLTEGIQAKIIRRCCSEHLCNRAPDTQVSRALPGRILLPMGLGLFGTLL</sequence>
<dbReference type="SUPFAM" id="SSF57302">
    <property type="entry name" value="Snake toxin-like"/>
    <property type="match status" value="1"/>
</dbReference>
<keyword evidence="6" id="KW-1015">Disulfide bond</keyword>
<accession>A0A6I9LWR2</accession>
<dbReference type="GeneTree" id="ENSGT00940000154560"/>
<keyword evidence="5" id="KW-0472">Membrane</keyword>
<comment type="subcellular location">
    <subcellularLocation>
        <location evidence="1">Cell membrane</location>
        <topology evidence="1">Lipid-anchor</topology>
        <topology evidence="1">GPI-anchor</topology>
    </subcellularLocation>
</comment>
<feature type="chain" id="PRO_5044635635" description="UPAR/Ly6 domain-containing protein" evidence="9">
    <location>
        <begin position="21"/>
        <end position="139"/>
    </location>
</feature>
<name>A0A6I9LWR2_PERMB</name>
<dbReference type="Proteomes" id="UP000694547">
    <property type="component" value="Chromosome 20"/>
</dbReference>
<dbReference type="RefSeq" id="XP_006989441.1">
    <property type="nucleotide sequence ID" value="XM_006989379.2"/>
</dbReference>
<organism evidence="11 12">
    <name type="scientific">Peromyscus maniculatus bairdii</name>
    <name type="common">Prairie deer mouse</name>
    <dbReference type="NCBI Taxonomy" id="230844"/>
    <lineage>
        <taxon>Eukaryota</taxon>
        <taxon>Metazoa</taxon>
        <taxon>Chordata</taxon>
        <taxon>Craniata</taxon>
        <taxon>Vertebrata</taxon>
        <taxon>Euteleostomi</taxon>
        <taxon>Mammalia</taxon>
        <taxon>Eutheria</taxon>
        <taxon>Euarchontoglires</taxon>
        <taxon>Glires</taxon>
        <taxon>Rodentia</taxon>
        <taxon>Myomorpha</taxon>
        <taxon>Muroidea</taxon>
        <taxon>Cricetidae</taxon>
        <taxon>Neotominae</taxon>
        <taxon>Peromyscus</taxon>
    </lineage>
</organism>